<dbReference type="STRING" id="1454201.NMS_2637"/>
<protein>
    <recommendedName>
        <fullName evidence="2">DUF1206 domain-containing protein</fullName>
    </recommendedName>
</protein>
<feature type="transmembrane region" description="Helical" evidence="1">
    <location>
        <begin position="137"/>
        <end position="155"/>
    </location>
</feature>
<dbReference type="RefSeq" id="WP_041497154.1">
    <property type="nucleotide sequence ID" value="NZ_AP014548.1"/>
</dbReference>
<dbReference type="HOGENOM" id="CLU_073530_0_0_10"/>
<feature type="transmembrane region" description="Helical" evidence="1">
    <location>
        <begin position="95"/>
        <end position="117"/>
    </location>
</feature>
<proteinExistence type="predicted"/>
<feature type="transmembrane region" description="Helical" evidence="1">
    <location>
        <begin position="12"/>
        <end position="35"/>
    </location>
</feature>
<accession>W8W0N7</accession>
<dbReference type="AlphaFoldDB" id="W8W0N7"/>
<dbReference type="OrthoDB" id="1490880at2"/>
<organism evidence="3 4">
    <name type="scientific">Nonlabens marinus S1-08</name>
    <dbReference type="NCBI Taxonomy" id="1454201"/>
    <lineage>
        <taxon>Bacteria</taxon>
        <taxon>Pseudomonadati</taxon>
        <taxon>Bacteroidota</taxon>
        <taxon>Flavobacteriia</taxon>
        <taxon>Flavobacteriales</taxon>
        <taxon>Flavobacteriaceae</taxon>
        <taxon>Nonlabens</taxon>
    </lineage>
</organism>
<dbReference type="Pfam" id="PF06724">
    <property type="entry name" value="DUF1206"/>
    <property type="match status" value="2"/>
</dbReference>
<dbReference type="EMBL" id="AP014548">
    <property type="protein sequence ID" value="BAO56646.1"/>
    <property type="molecule type" value="Genomic_DNA"/>
</dbReference>
<dbReference type="PROSITE" id="PS51257">
    <property type="entry name" value="PROKAR_LIPOPROTEIN"/>
    <property type="match status" value="1"/>
</dbReference>
<feature type="domain" description="DUF1206" evidence="2">
    <location>
        <begin position="185"/>
        <end position="251"/>
    </location>
</feature>
<evidence type="ECO:0000259" key="2">
    <source>
        <dbReference type="Pfam" id="PF06724"/>
    </source>
</evidence>
<name>W8W0N7_9FLAO</name>
<keyword evidence="1" id="KW-1133">Transmembrane helix</keyword>
<dbReference type="InterPro" id="IPR009597">
    <property type="entry name" value="DUF1206"/>
</dbReference>
<evidence type="ECO:0000313" key="3">
    <source>
        <dbReference type="EMBL" id="BAO56646.1"/>
    </source>
</evidence>
<keyword evidence="1" id="KW-0812">Transmembrane</keyword>
<sequence>MKNYRRFARFGIATKGLVYFLIGFMAFITACNLTESVKSEKDILQWIYDQDFGSIALLVIIAGLTGYIFSRIYLTFNKNDYDGSDHKPYVRRLGYIVNAVGYILLWYTCWTIFIGYIDNDNSAVNAFLTGSTFGTVVIYGVAVGLAISAINEWWITFSSMMDKMVVDSVLDPKQYKYLLLLGKFGRFNRGIVFAVFAYILARSAYYNLDSFPKGAFEAFAFINAASGAYVMGFIAFGVICYGLFLLLSARHRNIPIE</sequence>
<feature type="transmembrane region" description="Helical" evidence="1">
    <location>
        <begin position="228"/>
        <end position="247"/>
    </location>
</feature>
<evidence type="ECO:0000256" key="1">
    <source>
        <dbReference type="SAM" id="Phobius"/>
    </source>
</evidence>
<gene>
    <name evidence="3" type="ORF">NMS_2637</name>
</gene>
<dbReference type="Proteomes" id="UP000031760">
    <property type="component" value="Chromosome"/>
</dbReference>
<feature type="transmembrane region" description="Helical" evidence="1">
    <location>
        <begin position="190"/>
        <end position="208"/>
    </location>
</feature>
<keyword evidence="4" id="KW-1185">Reference proteome</keyword>
<feature type="transmembrane region" description="Helical" evidence="1">
    <location>
        <begin position="55"/>
        <end position="74"/>
    </location>
</feature>
<dbReference type="KEGG" id="nmf:NMS_2637"/>
<keyword evidence="1" id="KW-0472">Membrane</keyword>
<evidence type="ECO:0000313" key="4">
    <source>
        <dbReference type="Proteomes" id="UP000031760"/>
    </source>
</evidence>
<reference evidence="3 4" key="1">
    <citation type="journal article" date="2014" name="Proc. Natl. Acad. Sci. U.S.A.">
        <title>Functional characterization of flavobacteria rhodopsins reveals a unique class of light-driven chloride pump in bacteria.</title>
        <authorList>
            <person name="Yoshizawa S."/>
            <person name="Kumagai Y."/>
            <person name="Kim H."/>
            <person name="Ogura Y."/>
            <person name="Hayashi T."/>
            <person name="Iwasaki W."/>
            <person name="DeLong E.F."/>
            <person name="Kogure K."/>
        </authorList>
    </citation>
    <scope>NUCLEOTIDE SEQUENCE [LARGE SCALE GENOMIC DNA]</scope>
    <source>
        <strain evidence="3 4">S1-08</strain>
    </source>
</reference>
<feature type="domain" description="DUF1206" evidence="2">
    <location>
        <begin position="10"/>
        <end position="74"/>
    </location>
</feature>